<accession>A0A1H6Z155</accession>
<proteinExistence type="predicted"/>
<dbReference type="STRING" id="915471.SAMN05216201_10971"/>
<dbReference type="RefSeq" id="WP_090311340.1">
    <property type="nucleotide sequence ID" value="NZ_FNZE01000009.1"/>
</dbReference>
<evidence type="ECO:0000313" key="2">
    <source>
        <dbReference type="Proteomes" id="UP000242930"/>
    </source>
</evidence>
<dbReference type="Proteomes" id="UP000242930">
    <property type="component" value="Unassembled WGS sequence"/>
</dbReference>
<keyword evidence="2" id="KW-1185">Reference proteome</keyword>
<evidence type="ECO:0000313" key="1">
    <source>
        <dbReference type="EMBL" id="SEJ46396.1"/>
    </source>
</evidence>
<reference evidence="2" key="1">
    <citation type="submission" date="2016-10" db="EMBL/GenBank/DDBJ databases">
        <authorList>
            <person name="Varghese N."/>
            <person name="Submissions S."/>
        </authorList>
    </citation>
    <scope>NUCLEOTIDE SEQUENCE [LARGE SCALE GENOMIC DNA]</scope>
    <source>
        <strain evidence="2">LMG 25967</strain>
    </source>
</reference>
<dbReference type="AlphaFoldDB" id="A0A1H6Z155"/>
<sequence>MFANDVCDAAMERLSPAERQELGREAVQRGCNLSEALVAVALENLQQQLYALSVASGRRLTLVKG</sequence>
<name>A0A1H6Z155_9PSED</name>
<dbReference type="OrthoDB" id="6909611at2"/>
<dbReference type="EMBL" id="FNZE01000009">
    <property type="protein sequence ID" value="SEJ46396.1"/>
    <property type="molecule type" value="Genomic_DNA"/>
</dbReference>
<organism evidence="1 2">
    <name type="scientific">Pseudomonas linyingensis</name>
    <dbReference type="NCBI Taxonomy" id="915471"/>
    <lineage>
        <taxon>Bacteria</taxon>
        <taxon>Pseudomonadati</taxon>
        <taxon>Pseudomonadota</taxon>
        <taxon>Gammaproteobacteria</taxon>
        <taxon>Pseudomonadales</taxon>
        <taxon>Pseudomonadaceae</taxon>
        <taxon>Pseudomonas</taxon>
    </lineage>
</organism>
<protein>
    <submittedName>
        <fullName evidence="1">Uncharacterized protein</fullName>
    </submittedName>
</protein>
<gene>
    <name evidence="1" type="ORF">SAMN05216201_10971</name>
</gene>